<dbReference type="Proteomes" id="UP001620520">
    <property type="component" value="Unassembled WGS sequence"/>
</dbReference>
<dbReference type="EMBL" id="JBIYEW010000003">
    <property type="protein sequence ID" value="MFK4641031.1"/>
    <property type="molecule type" value="Genomic_DNA"/>
</dbReference>
<keyword evidence="2" id="KW-1185">Reference proteome</keyword>
<gene>
    <name evidence="1" type="ORF">ABIA52_003920</name>
</gene>
<evidence type="ECO:0000313" key="1">
    <source>
        <dbReference type="EMBL" id="MFK4641031.1"/>
    </source>
</evidence>
<sequence>MSKQSAVLESRDDAQAAIDAGVQVLMAATPLDAD</sequence>
<proteinExistence type="predicted"/>
<accession>A0ABW8NBS0</accession>
<evidence type="ECO:0000313" key="2">
    <source>
        <dbReference type="Proteomes" id="UP001620520"/>
    </source>
</evidence>
<comment type="caution">
    <text evidence="1">The sequence shown here is derived from an EMBL/GenBank/DDBJ whole genome shotgun (WGS) entry which is preliminary data.</text>
</comment>
<name>A0ABW8NBS0_9MICC</name>
<protein>
    <submittedName>
        <fullName evidence="1">Uncharacterized protein</fullName>
    </submittedName>
</protein>
<reference evidence="1 2" key="1">
    <citation type="submission" date="2024-10" db="EMBL/GenBank/DDBJ databases">
        <title>Novel secondary metabolite-producing bacteria for plant disease control.</title>
        <authorList>
            <person name="Chevrette M."/>
        </authorList>
    </citation>
    <scope>NUCLEOTIDE SEQUENCE [LARGE SCALE GENOMIC DNA]</scope>
    <source>
        <strain evidence="1 2">J30 TE3557</strain>
    </source>
</reference>
<organism evidence="1 2">
    <name type="scientific">Paenarthrobacter histidinolovorans</name>
    <dbReference type="NCBI Taxonomy" id="43664"/>
    <lineage>
        <taxon>Bacteria</taxon>
        <taxon>Bacillati</taxon>
        <taxon>Actinomycetota</taxon>
        <taxon>Actinomycetes</taxon>
        <taxon>Micrococcales</taxon>
        <taxon>Micrococcaceae</taxon>
        <taxon>Paenarthrobacter</taxon>
    </lineage>
</organism>